<organism evidence="2 3">
    <name type="scientific">Allacma fusca</name>
    <dbReference type="NCBI Taxonomy" id="39272"/>
    <lineage>
        <taxon>Eukaryota</taxon>
        <taxon>Metazoa</taxon>
        <taxon>Ecdysozoa</taxon>
        <taxon>Arthropoda</taxon>
        <taxon>Hexapoda</taxon>
        <taxon>Collembola</taxon>
        <taxon>Symphypleona</taxon>
        <taxon>Sminthuridae</taxon>
        <taxon>Allacma</taxon>
    </lineage>
</organism>
<accession>A0A8J2NYV2</accession>
<protein>
    <submittedName>
        <fullName evidence="2">Uncharacterized protein</fullName>
    </submittedName>
</protein>
<proteinExistence type="predicted"/>
<keyword evidence="1" id="KW-0812">Transmembrane</keyword>
<gene>
    <name evidence="2" type="ORF">AFUS01_LOCUS20349</name>
</gene>
<dbReference type="AlphaFoldDB" id="A0A8J2NYV2"/>
<feature type="transmembrane region" description="Helical" evidence="1">
    <location>
        <begin position="86"/>
        <end position="104"/>
    </location>
</feature>
<evidence type="ECO:0000256" key="1">
    <source>
        <dbReference type="SAM" id="Phobius"/>
    </source>
</evidence>
<reference evidence="2" key="1">
    <citation type="submission" date="2021-06" db="EMBL/GenBank/DDBJ databases">
        <authorList>
            <person name="Hodson N. C."/>
            <person name="Mongue J. A."/>
            <person name="Jaron S. K."/>
        </authorList>
    </citation>
    <scope>NUCLEOTIDE SEQUENCE</scope>
</reference>
<feature type="transmembrane region" description="Helical" evidence="1">
    <location>
        <begin position="138"/>
        <end position="162"/>
    </location>
</feature>
<keyword evidence="3" id="KW-1185">Reference proteome</keyword>
<name>A0A8J2NYV2_9HEXA</name>
<feature type="non-terminal residue" evidence="2">
    <location>
        <position position="1"/>
    </location>
</feature>
<dbReference type="EMBL" id="CAJVCH010219653">
    <property type="protein sequence ID" value="CAG7731778.1"/>
    <property type="molecule type" value="Genomic_DNA"/>
</dbReference>
<evidence type="ECO:0000313" key="3">
    <source>
        <dbReference type="Proteomes" id="UP000708208"/>
    </source>
</evidence>
<comment type="caution">
    <text evidence="2">The sequence shown here is derived from an EMBL/GenBank/DDBJ whole genome shotgun (WGS) entry which is preliminary data.</text>
</comment>
<keyword evidence="1" id="KW-0472">Membrane</keyword>
<dbReference type="Proteomes" id="UP000708208">
    <property type="component" value="Unassembled WGS sequence"/>
</dbReference>
<evidence type="ECO:0000313" key="2">
    <source>
        <dbReference type="EMBL" id="CAG7731778.1"/>
    </source>
</evidence>
<feature type="transmembrane region" description="Helical" evidence="1">
    <location>
        <begin position="280"/>
        <end position="298"/>
    </location>
</feature>
<keyword evidence="1" id="KW-1133">Transmembrane helix</keyword>
<sequence>LIDETQSITSKYVPLAYATYYILLLPEYLNIYINTEKLVQAFNDIISLDMDTTIKKPDDNCAKPSKLNLAMAEGQSERGLAGLIRVLNFTMIPGTLCFSSVLLLKPTEPQYLSSLIPENLRSTTALCFCWLLDDYCLFAAWTVMYFYLVMLVMYGNVCGRWIAKIRSYSVASRSGILEDSDLVNSLLVVCNHALAIYILIQFWDEIDLPYLLGFIYVATMFLPVELSLFPLLGQVAEAKDIMQTMVSNCGKNILLKKSFQGLGTIKCRVSCFYEYQPHTALMVIATVFGWTANLVLLAREK</sequence>
<feature type="transmembrane region" description="Helical" evidence="1">
    <location>
        <begin position="209"/>
        <end position="232"/>
    </location>
</feature>